<dbReference type="RefSeq" id="XP_007763308.1">
    <property type="nucleotide sequence ID" value="XM_007765118.1"/>
</dbReference>
<protein>
    <recommendedName>
        <fullName evidence="6">Aromatic amino acid beta-eliminating lyase/threonine aldolase domain-containing protein</fullName>
    </recommendedName>
</protein>
<gene>
    <name evidence="7" type="ORF">CONPUDRAFT_161254</name>
</gene>
<evidence type="ECO:0000256" key="1">
    <source>
        <dbReference type="ARBA" id="ARBA00001933"/>
    </source>
</evidence>
<dbReference type="PANTHER" id="PTHR48097:SF9">
    <property type="entry name" value="L-THREONINE ALDOLASE"/>
    <property type="match status" value="1"/>
</dbReference>
<comment type="similarity">
    <text evidence="2">Belongs to the threonine aldolase family.</text>
</comment>
<dbReference type="OMA" id="MRQTGFM"/>
<dbReference type="GO" id="GO:0008732">
    <property type="term" value="F:L-allo-threonine aldolase activity"/>
    <property type="evidence" value="ECO:0007669"/>
    <property type="project" value="TreeGrafter"/>
</dbReference>
<evidence type="ECO:0000256" key="4">
    <source>
        <dbReference type="ARBA" id="ARBA00023239"/>
    </source>
</evidence>
<keyword evidence="3" id="KW-0663">Pyridoxal phosphate</keyword>
<dbReference type="OrthoDB" id="10261951at2759"/>
<dbReference type="Gene3D" id="3.40.640.10">
    <property type="entry name" value="Type I PLP-dependent aspartate aminotransferase-like (Major domain)"/>
    <property type="match status" value="1"/>
</dbReference>
<keyword evidence="4" id="KW-0456">Lyase</keyword>
<dbReference type="GO" id="GO:0005829">
    <property type="term" value="C:cytosol"/>
    <property type="evidence" value="ECO:0007669"/>
    <property type="project" value="TreeGrafter"/>
</dbReference>
<dbReference type="PIRSF" id="PIRSF017617">
    <property type="entry name" value="Thr_aldolase"/>
    <property type="match status" value="1"/>
</dbReference>
<dbReference type="GO" id="GO:0006545">
    <property type="term" value="P:glycine biosynthetic process"/>
    <property type="evidence" value="ECO:0007669"/>
    <property type="project" value="TreeGrafter"/>
</dbReference>
<dbReference type="InterPro" id="IPR015422">
    <property type="entry name" value="PyrdxlP-dep_Trfase_small"/>
</dbReference>
<evidence type="ECO:0000259" key="6">
    <source>
        <dbReference type="Pfam" id="PF01212"/>
    </source>
</evidence>
<dbReference type="GO" id="GO:0006567">
    <property type="term" value="P:L-threonine catabolic process"/>
    <property type="evidence" value="ECO:0007669"/>
    <property type="project" value="TreeGrafter"/>
</dbReference>
<evidence type="ECO:0000313" key="8">
    <source>
        <dbReference type="Proteomes" id="UP000053558"/>
    </source>
</evidence>
<dbReference type="GeneID" id="19204501"/>
<keyword evidence="8" id="KW-1185">Reference proteome</keyword>
<evidence type="ECO:0000256" key="5">
    <source>
        <dbReference type="PIRSR" id="PIRSR017617-1"/>
    </source>
</evidence>
<dbReference type="EMBL" id="JH711573">
    <property type="protein sequence ID" value="EIW86520.1"/>
    <property type="molecule type" value="Genomic_DNA"/>
</dbReference>
<dbReference type="NCBIfam" id="NF041359">
    <property type="entry name" value="GntG_guanitoxin"/>
    <property type="match status" value="1"/>
</dbReference>
<dbReference type="AlphaFoldDB" id="A0A5M3N523"/>
<evidence type="ECO:0000256" key="2">
    <source>
        <dbReference type="ARBA" id="ARBA00006966"/>
    </source>
</evidence>
<feature type="modified residue" description="N6-(pyridoxal phosphate)lysine" evidence="5">
    <location>
        <position position="234"/>
    </location>
</feature>
<name>A0A5M3N523_CONPW</name>
<organism evidence="7 8">
    <name type="scientific">Coniophora puteana (strain RWD-64-598)</name>
    <name type="common">Brown rot fungus</name>
    <dbReference type="NCBI Taxonomy" id="741705"/>
    <lineage>
        <taxon>Eukaryota</taxon>
        <taxon>Fungi</taxon>
        <taxon>Dikarya</taxon>
        <taxon>Basidiomycota</taxon>
        <taxon>Agaricomycotina</taxon>
        <taxon>Agaricomycetes</taxon>
        <taxon>Agaricomycetidae</taxon>
        <taxon>Boletales</taxon>
        <taxon>Coniophorineae</taxon>
        <taxon>Coniophoraceae</taxon>
        <taxon>Coniophora</taxon>
    </lineage>
</organism>
<dbReference type="InterPro" id="IPR001597">
    <property type="entry name" value="ArAA_b-elim_lyase/Thr_aldolase"/>
</dbReference>
<dbReference type="Gene3D" id="3.90.1150.10">
    <property type="entry name" value="Aspartate Aminotransferase, domain 1"/>
    <property type="match status" value="1"/>
</dbReference>
<dbReference type="InterPro" id="IPR015424">
    <property type="entry name" value="PyrdxlP-dep_Trfase"/>
</dbReference>
<dbReference type="FunFam" id="3.40.640.10:FF:000030">
    <property type="entry name" value="Low-specificity L-threonine aldolase"/>
    <property type="match status" value="1"/>
</dbReference>
<feature type="domain" description="Aromatic amino acid beta-eliminating lyase/threonine aldolase" evidence="6">
    <location>
        <begin position="40"/>
        <end position="316"/>
    </location>
</feature>
<evidence type="ECO:0000256" key="3">
    <source>
        <dbReference type="ARBA" id="ARBA00022898"/>
    </source>
</evidence>
<reference evidence="8" key="1">
    <citation type="journal article" date="2012" name="Science">
        <title>The Paleozoic origin of enzymatic lignin decomposition reconstructed from 31 fungal genomes.</title>
        <authorList>
            <person name="Floudas D."/>
            <person name="Binder M."/>
            <person name="Riley R."/>
            <person name="Barry K."/>
            <person name="Blanchette R.A."/>
            <person name="Henrissat B."/>
            <person name="Martinez A.T."/>
            <person name="Otillar R."/>
            <person name="Spatafora J.W."/>
            <person name="Yadav J.S."/>
            <person name="Aerts A."/>
            <person name="Benoit I."/>
            <person name="Boyd A."/>
            <person name="Carlson A."/>
            <person name="Copeland A."/>
            <person name="Coutinho P.M."/>
            <person name="de Vries R.P."/>
            <person name="Ferreira P."/>
            <person name="Findley K."/>
            <person name="Foster B."/>
            <person name="Gaskell J."/>
            <person name="Glotzer D."/>
            <person name="Gorecki P."/>
            <person name="Heitman J."/>
            <person name="Hesse C."/>
            <person name="Hori C."/>
            <person name="Igarashi K."/>
            <person name="Jurgens J.A."/>
            <person name="Kallen N."/>
            <person name="Kersten P."/>
            <person name="Kohler A."/>
            <person name="Kuees U."/>
            <person name="Kumar T.K.A."/>
            <person name="Kuo A."/>
            <person name="LaButti K."/>
            <person name="Larrondo L.F."/>
            <person name="Lindquist E."/>
            <person name="Ling A."/>
            <person name="Lombard V."/>
            <person name="Lucas S."/>
            <person name="Lundell T."/>
            <person name="Martin R."/>
            <person name="McLaughlin D.J."/>
            <person name="Morgenstern I."/>
            <person name="Morin E."/>
            <person name="Murat C."/>
            <person name="Nagy L.G."/>
            <person name="Nolan M."/>
            <person name="Ohm R.A."/>
            <person name="Patyshakuliyeva A."/>
            <person name="Rokas A."/>
            <person name="Ruiz-Duenas F.J."/>
            <person name="Sabat G."/>
            <person name="Salamov A."/>
            <person name="Samejima M."/>
            <person name="Schmutz J."/>
            <person name="Slot J.C."/>
            <person name="St John F."/>
            <person name="Stenlid J."/>
            <person name="Sun H."/>
            <person name="Sun S."/>
            <person name="Syed K."/>
            <person name="Tsang A."/>
            <person name="Wiebenga A."/>
            <person name="Young D."/>
            <person name="Pisabarro A."/>
            <person name="Eastwood D.C."/>
            <person name="Martin F."/>
            <person name="Cullen D."/>
            <person name="Grigoriev I.V."/>
            <person name="Hibbett D.S."/>
        </authorList>
    </citation>
    <scope>NUCLEOTIDE SEQUENCE [LARGE SCALE GENOMIC DNA]</scope>
    <source>
        <strain evidence="8">RWD-64-598 SS2</strain>
    </source>
</reference>
<dbReference type="InterPro" id="IPR015421">
    <property type="entry name" value="PyrdxlP-dep_Trfase_major"/>
</dbReference>
<dbReference type="SUPFAM" id="SSF53383">
    <property type="entry name" value="PLP-dependent transferases"/>
    <property type="match status" value="1"/>
</dbReference>
<comment type="caution">
    <text evidence="7">The sequence shown here is derived from an EMBL/GenBank/DDBJ whole genome shotgun (WGS) entry which is preliminary data.</text>
</comment>
<proteinExistence type="inferred from homology"/>
<evidence type="ECO:0000313" key="7">
    <source>
        <dbReference type="EMBL" id="EIW86520.1"/>
    </source>
</evidence>
<dbReference type="PANTHER" id="PTHR48097">
    <property type="entry name" value="L-THREONINE ALDOLASE-RELATED"/>
    <property type="match status" value="1"/>
</dbReference>
<comment type="cofactor">
    <cofactor evidence="1">
        <name>pyridoxal 5'-phosphate</name>
        <dbReference type="ChEBI" id="CHEBI:597326"/>
    </cofactor>
</comment>
<accession>A0A5M3N523</accession>
<dbReference type="Pfam" id="PF01212">
    <property type="entry name" value="Beta_elim_lyase"/>
    <property type="match status" value="1"/>
</dbReference>
<dbReference type="Proteomes" id="UP000053558">
    <property type="component" value="Unassembled WGS sequence"/>
</dbReference>
<dbReference type="InterPro" id="IPR023603">
    <property type="entry name" value="Low_specificity_L-TA-like"/>
</dbReference>
<sequence>MPSLTDAKLQELSSQIAVDVLTKTQDVDNVAKLEEVSRSFVSDTLTIPAPEMVAYAARASLGDDVYFEPSTAVLEAHIAQLTGKEAGLFLPTGTMSNQIALRTHLLQPPYSVICDARSHIYRMEGGGMAFHSGANSVAVAPSNGHHLTLEDIEPEAIMGTDVHIAPTRVIALENTLNGTIIPQDEIVRISSWAHQKDMKMHLDGARIWHVAAETGLSLKELCGPFDSASLCLSKGLGAPIGTCLVGSKQFITKARWFRKVFGGGMRQTGYLAGAAAYALTHNFPLLPRVHALAKRMQQGLEELGVDILSPAETCMLFYDPYPIGVEYWEIVERAAALLKPIKLTGSRLLLHIQTSPQAIEDFLELVRTLKEEKVAAGWTLANAGPRRRPPNVYVKAVRPSA</sequence>
<dbReference type="KEGG" id="cput:CONPUDRAFT_161254"/>